<dbReference type="Pfam" id="PF08028">
    <property type="entry name" value="Acyl-CoA_dh_2"/>
    <property type="match status" value="1"/>
</dbReference>
<gene>
    <name evidence="4" type="ORF">CLV54_1867</name>
</gene>
<dbReference type="InterPro" id="IPR009100">
    <property type="entry name" value="AcylCoA_DH/oxidase_NM_dom_sf"/>
</dbReference>
<accession>A0A2M9BVY2</accession>
<evidence type="ECO:0000313" key="5">
    <source>
        <dbReference type="Proteomes" id="UP000230161"/>
    </source>
</evidence>
<dbReference type="SUPFAM" id="SSF56645">
    <property type="entry name" value="Acyl-CoA dehydrogenase NM domain-like"/>
    <property type="match status" value="1"/>
</dbReference>
<evidence type="ECO:0000313" key="4">
    <source>
        <dbReference type="EMBL" id="PJJ62074.1"/>
    </source>
</evidence>
<feature type="domain" description="Acyl-CoA dehydrogenase C-terminal" evidence="3">
    <location>
        <begin position="242"/>
        <end position="366"/>
    </location>
</feature>
<feature type="domain" description="Acyl-CoA dehydrogenase/oxidase N-terminal" evidence="2">
    <location>
        <begin position="16"/>
        <end position="84"/>
    </location>
</feature>
<dbReference type="RefSeq" id="WP_100344675.1">
    <property type="nucleotide sequence ID" value="NZ_PGFB01000003.1"/>
</dbReference>
<dbReference type="SUPFAM" id="SSF47203">
    <property type="entry name" value="Acyl-CoA dehydrogenase C-terminal domain-like"/>
    <property type="match status" value="1"/>
</dbReference>
<proteinExistence type="predicted"/>
<dbReference type="InterPro" id="IPR013107">
    <property type="entry name" value="Acyl-CoA_DH_C"/>
</dbReference>
<dbReference type="AlphaFoldDB" id="A0A2M9BVY2"/>
<reference evidence="4 5" key="1">
    <citation type="submission" date="2017-11" db="EMBL/GenBank/DDBJ databases">
        <title>Genomic Encyclopedia of Archaeal and Bacterial Type Strains, Phase II (KMG-II): From Individual Species to Whole Genera.</title>
        <authorList>
            <person name="Goeker M."/>
        </authorList>
    </citation>
    <scope>NUCLEOTIDE SEQUENCE [LARGE SCALE GENOMIC DNA]</scope>
    <source>
        <strain evidence="4 5">DSM 25625</strain>
    </source>
</reference>
<dbReference type="InterPro" id="IPR013786">
    <property type="entry name" value="AcylCoA_DH/ox_N"/>
</dbReference>
<dbReference type="PANTHER" id="PTHR43884">
    <property type="entry name" value="ACYL-COA DEHYDROGENASE"/>
    <property type="match status" value="1"/>
</dbReference>
<dbReference type="PIRSF" id="PIRSF016578">
    <property type="entry name" value="HsaA"/>
    <property type="match status" value="1"/>
</dbReference>
<evidence type="ECO:0000259" key="3">
    <source>
        <dbReference type="Pfam" id="PF08028"/>
    </source>
</evidence>
<dbReference type="InterPro" id="IPR046373">
    <property type="entry name" value="Acyl-CoA_Oxase/DH_mid-dom_sf"/>
</dbReference>
<name>A0A2M9BVY2_9MICO</name>
<dbReference type="EMBL" id="PGFB01000003">
    <property type="protein sequence ID" value="PJJ62074.1"/>
    <property type="molecule type" value="Genomic_DNA"/>
</dbReference>
<comment type="caution">
    <text evidence="4">The sequence shown here is derived from an EMBL/GenBank/DDBJ whole genome shotgun (WGS) entry which is preliminary data.</text>
</comment>
<keyword evidence="5" id="KW-1185">Reference proteome</keyword>
<organism evidence="4 5">
    <name type="scientific">Compostimonas suwonensis</name>
    <dbReference type="NCBI Taxonomy" id="1048394"/>
    <lineage>
        <taxon>Bacteria</taxon>
        <taxon>Bacillati</taxon>
        <taxon>Actinomycetota</taxon>
        <taxon>Actinomycetes</taxon>
        <taxon>Micrococcales</taxon>
        <taxon>Microbacteriaceae</taxon>
        <taxon>Compostimonas</taxon>
    </lineage>
</organism>
<dbReference type="InterPro" id="IPR037069">
    <property type="entry name" value="AcylCoA_DH/ox_N_sf"/>
</dbReference>
<dbReference type="InterPro" id="IPR036250">
    <property type="entry name" value="AcylCo_DH-like_C"/>
</dbReference>
<evidence type="ECO:0000259" key="2">
    <source>
        <dbReference type="Pfam" id="PF02771"/>
    </source>
</evidence>
<dbReference type="Gene3D" id="1.10.540.10">
    <property type="entry name" value="Acyl-CoA dehydrogenase/oxidase, N-terminal domain"/>
    <property type="match status" value="1"/>
</dbReference>
<dbReference type="GO" id="GO:0003995">
    <property type="term" value="F:acyl-CoA dehydrogenase activity"/>
    <property type="evidence" value="ECO:0007669"/>
    <property type="project" value="TreeGrafter"/>
</dbReference>
<dbReference type="Proteomes" id="UP000230161">
    <property type="component" value="Unassembled WGS sequence"/>
</dbReference>
<dbReference type="Gene3D" id="1.20.140.10">
    <property type="entry name" value="Butyryl-CoA Dehydrogenase, subunit A, domain 3"/>
    <property type="match status" value="1"/>
</dbReference>
<dbReference type="PANTHER" id="PTHR43884:SF25">
    <property type="entry name" value="ACYL-COA DEHYDROGENASE YDBM-RELATED"/>
    <property type="match status" value="1"/>
</dbReference>
<dbReference type="GO" id="GO:0050660">
    <property type="term" value="F:flavin adenine dinucleotide binding"/>
    <property type="evidence" value="ECO:0007669"/>
    <property type="project" value="InterPro"/>
</dbReference>
<protein>
    <submittedName>
        <fullName evidence="4">Alkylation response protein AidB-like acyl-CoA dehydrogenase</fullName>
    </submittedName>
</protein>
<dbReference type="Gene3D" id="2.40.110.10">
    <property type="entry name" value="Butyryl-CoA Dehydrogenase, subunit A, domain 2"/>
    <property type="match status" value="1"/>
</dbReference>
<keyword evidence="1" id="KW-0560">Oxidoreductase</keyword>
<evidence type="ECO:0000256" key="1">
    <source>
        <dbReference type="ARBA" id="ARBA00023002"/>
    </source>
</evidence>
<dbReference type="OrthoDB" id="3404950at2"/>
<sequence>MTDVNDGFLSEELLSRIHERAAGHDRDNSFFDDDLDELKDAGYLTALVPAELGGAGLTFRQLAREQQRLAAAAPATALAVNMHLVWTGVAKTLRDRGDDALEFLLRDAAAGDLFAFGISEPGNDLVLFGSRTEARPLGDGGYGFHGTKIFTSLSPAWTRLGTMGLDTSSPDAPKIVYGFISRDEPGYTIADDWDTLGMRASQSQTTVLDGAVAPASTVFRRLDPGPNPDPLVFAIFANFEILLAAVYTGVGRRALELGVEAAHRRTSMKAGGASYAQDPDIRWRLADAAIAQDAMNPQIDALAADLDALVDHGAQWFPKLVGLKVRATETARVVVDKAIRASGGSSYFAGNELGRLYRDVLAGLFHPSDDESAHSTVANALLGPLER</sequence>
<dbReference type="Pfam" id="PF02771">
    <property type="entry name" value="Acyl-CoA_dh_N"/>
    <property type="match status" value="1"/>
</dbReference>